<sequence length="95" mass="11138">MIIYRIKKARQGEEQKPKQQPHASLRDDKGGSTQHHKFIECLIITSQVFDAKPWARSRACCGHRPKFDRHARPPNLAHWLLIWQSERRLNFLGGI</sequence>
<name>A7U4W7_9CHLO</name>
<evidence type="ECO:0000313" key="2">
    <source>
        <dbReference type="EMBL" id="ABU52971.1"/>
    </source>
</evidence>
<feature type="region of interest" description="Disordered" evidence="1">
    <location>
        <begin position="7"/>
        <end position="32"/>
    </location>
</feature>
<dbReference type="EMBL" id="EF650641">
    <property type="protein sequence ID" value="ABU52971.1"/>
    <property type="molecule type" value="Genomic_DNA"/>
</dbReference>
<reference evidence="2" key="2">
    <citation type="journal article" date="2008" name="Gene">
        <title>Characterization of duplicated Dunaliella viridis SPT1 genes provides insights into early gene divergence after duplication.</title>
        <authorList>
            <person name="Guan Z."/>
            <person name="Meng X."/>
            <person name="Sun Z."/>
            <person name="Xu Z."/>
            <person name="Song R."/>
        </authorList>
    </citation>
    <scope>NUCLEOTIDE SEQUENCE</scope>
    <source>
        <strain evidence="2">SHU</strain>
    </source>
</reference>
<accession>A7U4W7</accession>
<organism evidence="2">
    <name type="scientific">Dunaliella viridis</name>
    <dbReference type="NCBI Taxonomy" id="140095"/>
    <lineage>
        <taxon>Eukaryota</taxon>
        <taxon>Viridiplantae</taxon>
        <taxon>Chlorophyta</taxon>
        <taxon>core chlorophytes</taxon>
        <taxon>Chlorophyceae</taxon>
        <taxon>CS clade</taxon>
        <taxon>Chlamydomonadales</taxon>
        <taxon>Dunaliellaceae</taxon>
        <taxon>Dunaliella</taxon>
    </lineage>
</organism>
<proteinExistence type="predicted"/>
<evidence type="ECO:0000256" key="1">
    <source>
        <dbReference type="SAM" id="MobiDB-lite"/>
    </source>
</evidence>
<reference evidence="2" key="1">
    <citation type="submission" date="2007-06" db="EMBL/GenBank/DDBJ databases">
        <authorList>
            <person name="Guan Z.W."/>
            <person name="Meng X.Z."/>
            <person name="Tang Y.P."/>
            <person name="Xu Z.K."/>
            <person name="Song R.T."/>
        </authorList>
    </citation>
    <scope>NUCLEOTIDE SEQUENCE</scope>
    <source>
        <strain evidence="2">SHU</strain>
    </source>
</reference>
<protein>
    <submittedName>
        <fullName evidence="2">Uncharacterized protein</fullName>
    </submittedName>
</protein>
<dbReference type="AlphaFoldDB" id="A7U4W7"/>